<sequence>MKTEDDFSQGKRGAVDLSSSGKTRITIRLDDDILQWFRQQVHLAGGGNYQTLINEALRQHIQQTREPLEETLRRVVREELNNIAS</sequence>
<name>A0A5B8NQ80_9CHRO</name>
<gene>
    <name evidence="1" type="ORF">FRE64_10685</name>
</gene>
<dbReference type="OrthoDB" id="5297245at2"/>
<keyword evidence="2" id="KW-1185">Reference proteome</keyword>
<accession>A0A5B8NQ80</accession>
<organism evidence="1 2">
    <name type="scientific">Euhalothece natronophila Z-M001</name>
    <dbReference type="NCBI Taxonomy" id="522448"/>
    <lineage>
        <taxon>Bacteria</taxon>
        <taxon>Bacillati</taxon>
        <taxon>Cyanobacteriota</taxon>
        <taxon>Cyanophyceae</taxon>
        <taxon>Oscillatoriophycideae</taxon>
        <taxon>Chroococcales</taxon>
        <taxon>Halothecacae</taxon>
        <taxon>Halothece cluster</taxon>
        <taxon>Euhalothece</taxon>
    </lineage>
</organism>
<dbReference type="RefSeq" id="WP_146296076.1">
    <property type="nucleotide sequence ID" value="NZ_CP042326.1"/>
</dbReference>
<evidence type="ECO:0000313" key="2">
    <source>
        <dbReference type="Proteomes" id="UP000318453"/>
    </source>
</evidence>
<dbReference type="KEGG" id="enn:FRE64_10685"/>
<reference evidence="1" key="1">
    <citation type="submission" date="2019-08" db="EMBL/GenBank/DDBJ databases">
        <title>Carotenoids and Carotenoid Binding Proteins in the Halophilic Cyanobacterium Euhalothece sp. ZM00.</title>
        <authorList>
            <person name="Cho S.M."/>
            <person name="Song J.Y."/>
            <person name="Park Y.-I."/>
        </authorList>
    </citation>
    <scope>NUCLEOTIDE SEQUENCE [LARGE SCALE GENOMIC DNA]</scope>
    <source>
        <strain evidence="1">Z-M001</strain>
    </source>
</reference>
<dbReference type="EMBL" id="CP042326">
    <property type="protein sequence ID" value="QDZ40379.1"/>
    <property type="molecule type" value="Genomic_DNA"/>
</dbReference>
<evidence type="ECO:0000313" key="1">
    <source>
        <dbReference type="EMBL" id="QDZ40379.1"/>
    </source>
</evidence>
<dbReference type="Pfam" id="PF14384">
    <property type="entry name" value="BrnA_antitoxin"/>
    <property type="match status" value="1"/>
</dbReference>
<proteinExistence type="predicted"/>
<dbReference type="Proteomes" id="UP000318453">
    <property type="component" value="Chromosome"/>
</dbReference>
<dbReference type="AlphaFoldDB" id="A0A5B8NQ80"/>
<protein>
    <submittedName>
        <fullName evidence="1">BrnA antitoxin family protein</fullName>
    </submittedName>
</protein>
<dbReference type="InterPro" id="IPR025528">
    <property type="entry name" value="BrnA_antitoxin"/>
</dbReference>